<name>A0A0D1L9K3_BACIU</name>
<evidence type="ECO:0000256" key="1">
    <source>
        <dbReference type="SAM" id="Phobius"/>
    </source>
</evidence>
<proteinExistence type="predicted"/>
<sequence length="38" mass="4486">MHSQIFRKLTGREKEKAQGFHPALFLLVTFYIYVFAVV</sequence>
<dbReference type="AlphaFoldDB" id="A0A0D1L9K3"/>
<dbReference type="EMBL" id="JXBC01000002">
    <property type="protein sequence ID" value="KIU12516.1"/>
    <property type="molecule type" value="Genomic_DNA"/>
</dbReference>
<gene>
    <name evidence="3" type="ORF">B4122_3444</name>
    <name evidence="2" type="ORF">SC09_Contig19orf01018</name>
</gene>
<keyword evidence="1" id="KW-0472">Membrane</keyword>
<keyword evidence="1" id="KW-0812">Transmembrane</keyword>
<evidence type="ECO:0000313" key="4">
    <source>
        <dbReference type="Proteomes" id="UP000032247"/>
    </source>
</evidence>
<dbReference type="Proteomes" id="UP000076442">
    <property type="component" value="Unassembled WGS sequence"/>
</dbReference>
<organism evidence="2 4">
    <name type="scientific">Bacillus subtilis</name>
    <dbReference type="NCBI Taxonomy" id="1423"/>
    <lineage>
        <taxon>Bacteria</taxon>
        <taxon>Bacillati</taxon>
        <taxon>Bacillota</taxon>
        <taxon>Bacilli</taxon>
        <taxon>Bacillales</taxon>
        <taxon>Bacillaceae</taxon>
        <taxon>Bacillus</taxon>
    </lineage>
</organism>
<reference evidence="3 5" key="2">
    <citation type="submission" date="2015-09" db="EMBL/GenBank/DDBJ databases">
        <title>Spore heat resistance.</title>
        <authorList>
            <person name="Boekhorst J."/>
            <person name="Berendsen E.M."/>
            <person name="Wells-Bennik M.H."/>
            <person name="Kuipers O.P."/>
        </authorList>
    </citation>
    <scope>NUCLEOTIDE SEQUENCE [LARGE SCALE GENOMIC DNA]</scope>
    <source>
        <strain evidence="3 5">B4122</strain>
    </source>
</reference>
<keyword evidence="1" id="KW-1133">Transmembrane helix</keyword>
<dbReference type="EMBL" id="LJZV01000018">
    <property type="protein sequence ID" value="KZD90076.1"/>
    <property type="molecule type" value="Genomic_DNA"/>
</dbReference>
<evidence type="ECO:0000313" key="5">
    <source>
        <dbReference type="Proteomes" id="UP000076442"/>
    </source>
</evidence>
<accession>A0A0D1L9K3</accession>
<evidence type="ECO:0000313" key="3">
    <source>
        <dbReference type="EMBL" id="KZD90076.1"/>
    </source>
</evidence>
<dbReference type="Proteomes" id="UP000032247">
    <property type="component" value="Unassembled WGS sequence"/>
</dbReference>
<evidence type="ECO:0000313" key="2">
    <source>
        <dbReference type="EMBL" id="KIU12516.1"/>
    </source>
</evidence>
<feature type="transmembrane region" description="Helical" evidence="1">
    <location>
        <begin position="20"/>
        <end position="37"/>
    </location>
</feature>
<reference evidence="2 4" key="1">
    <citation type="submission" date="2014-12" db="EMBL/GenBank/DDBJ databases">
        <title>Comparative genome analysis of Bacillus coagulans HM-08, Clostridium butyricum HM-68, Bacillus subtilis HM-66 and Bacillus licheniformis BL-09.</title>
        <authorList>
            <person name="Zhang H."/>
        </authorList>
    </citation>
    <scope>NUCLEOTIDE SEQUENCE [LARGE SCALE GENOMIC DNA]</scope>
    <source>
        <strain evidence="2 4">HM-66</strain>
    </source>
</reference>
<comment type="caution">
    <text evidence="2">The sequence shown here is derived from an EMBL/GenBank/DDBJ whole genome shotgun (WGS) entry which is preliminary data.</text>
</comment>
<protein>
    <submittedName>
        <fullName evidence="2">Uncharacterized protein</fullName>
    </submittedName>
</protein>
<dbReference type="PATRIC" id="fig|1423.134.peg.3042"/>